<evidence type="ECO:0000313" key="2">
    <source>
        <dbReference type="Proteomes" id="UP000244342"/>
    </source>
</evidence>
<dbReference type="EMBL" id="MG676225">
    <property type="protein sequence ID" value="AVR76124.1"/>
    <property type="molecule type" value="Genomic_DNA"/>
</dbReference>
<name>A0A2R4AM43_9CAUD</name>
<dbReference type="Proteomes" id="UP000244342">
    <property type="component" value="Segment"/>
</dbReference>
<accession>A0A2R4AM43</accession>
<gene>
    <name evidence="1" type="ORF">AhSzw1_88</name>
</gene>
<evidence type="ECO:0000313" key="1">
    <source>
        <dbReference type="EMBL" id="AVR76124.1"/>
    </source>
</evidence>
<reference evidence="2" key="1">
    <citation type="submission" date="2017-12" db="EMBL/GenBank/DDBJ databases">
        <title>Genomic characterization of T5-related Aeromonas hydrophila phages AhSzq-1 and AhSzw-1 and proposal to be two new species.</title>
        <authorList>
            <person name="Yuan S."/>
            <person name="Chen L."/>
            <person name="Ma Y."/>
        </authorList>
    </citation>
    <scope>NUCLEOTIDE SEQUENCE [LARGE SCALE GENOMIC DNA]</scope>
</reference>
<sequence length="59" mass="6974">MSKVCRLGESKALNVAKRRNLRKKMRELINQHVQPEMQAEFHTAFNKVCEAYCLSLMRH</sequence>
<proteinExistence type="predicted"/>
<organism evidence="1 2">
    <name type="scientific">Aeromonas phage AhSzw-1</name>
    <dbReference type="NCBI Taxonomy" id="2138299"/>
    <lineage>
        <taxon>Viruses</taxon>
        <taxon>Duplodnaviria</taxon>
        <taxon>Heunggongvirae</taxon>
        <taxon>Uroviricota</taxon>
        <taxon>Caudoviricetes</taxon>
        <taxon>Demerecviridae</taxon>
        <taxon>Shenzhenvirus</taxon>
        <taxon>Shenzhenvirus AhSzw1</taxon>
    </lineage>
</organism>
<protein>
    <submittedName>
        <fullName evidence="1">Uncharacterized protein</fullName>
    </submittedName>
</protein>
<keyword evidence="2" id="KW-1185">Reference proteome</keyword>